<evidence type="ECO:0000313" key="8">
    <source>
        <dbReference type="Proteomes" id="UP000694580"/>
    </source>
</evidence>
<keyword evidence="1 4" id="KW-0479">Metal-binding</keyword>
<dbReference type="GO" id="GO:0035196">
    <property type="term" value="P:miRNA processing"/>
    <property type="evidence" value="ECO:0007669"/>
    <property type="project" value="TreeGrafter"/>
</dbReference>
<evidence type="ECO:0000256" key="5">
    <source>
        <dbReference type="SAM" id="MobiDB-lite"/>
    </source>
</evidence>
<dbReference type="InterPro" id="IPR011990">
    <property type="entry name" value="TPR-like_helical_dom_sf"/>
</dbReference>
<dbReference type="PROSITE" id="PS50103">
    <property type="entry name" value="ZF_C3H1"/>
    <property type="match status" value="3"/>
</dbReference>
<feature type="domain" description="C3H1-type" evidence="6">
    <location>
        <begin position="766"/>
        <end position="794"/>
    </location>
</feature>
<feature type="zinc finger region" description="C3H1-type" evidence="4">
    <location>
        <begin position="766"/>
        <end position="794"/>
    </location>
</feature>
<dbReference type="SUPFAM" id="SSF48452">
    <property type="entry name" value="TPR-like"/>
    <property type="match status" value="1"/>
</dbReference>
<dbReference type="Ensembl" id="ENSDCDT00010026303.1">
    <property type="protein sequence ID" value="ENSDCDP00010022297.1"/>
    <property type="gene ID" value="ENSDCDG00010011957.1"/>
</dbReference>
<keyword evidence="8" id="KW-1185">Reference proteome</keyword>
<keyword evidence="2 4" id="KW-0863">Zinc-finger</keyword>
<dbReference type="GO" id="GO:0035198">
    <property type="term" value="F:miRNA binding"/>
    <property type="evidence" value="ECO:0007669"/>
    <property type="project" value="InterPro"/>
</dbReference>
<dbReference type="Pfam" id="PF12171">
    <property type="entry name" value="zf-C2H2_jaz"/>
    <property type="match status" value="1"/>
</dbReference>
<dbReference type="PANTHER" id="PTHR14928:SF6">
    <property type="entry name" value="ZINC FINGER CCCH DOMAIN-CONTAINING PROTEIN 7B"/>
    <property type="match status" value="1"/>
</dbReference>
<accession>A0AAY4BP60</accession>
<dbReference type="InterPro" id="IPR036236">
    <property type="entry name" value="Znf_C2H2_sf"/>
</dbReference>
<name>A0AAY4BP60_9TELE</name>
<evidence type="ECO:0000259" key="6">
    <source>
        <dbReference type="PROSITE" id="PS50103"/>
    </source>
</evidence>
<reference evidence="7" key="2">
    <citation type="submission" date="2025-08" db="UniProtKB">
        <authorList>
            <consortium name="Ensembl"/>
        </authorList>
    </citation>
    <scope>IDENTIFICATION</scope>
</reference>
<gene>
    <name evidence="7" type="primary">LOC114793652</name>
</gene>
<dbReference type="InterPro" id="IPR019734">
    <property type="entry name" value="TPR_rpt"/>
</dbReference>
<dbReference type="SUPFAM" id="SSF57667">
    <property type="entry name" value="beta-beta-alpha zinc fingers"/>
    <property type="match status" value="1"/>
</dbReference>
<evidence type="ECO:0000256" key="1">
    <source>
        <dbReference type="ARBA" id="ARBA00022723"/>
    </source>
</evidence>
<dbReference type="Proteomes" id="UP000694580">
    <property type="component" value="Chromosome 7"/>
</dbReference>
<dbReference type="Pfam" id="PF00642">
    <property type="entry name" value="zf-CCCH"/>
    <property type="match status" value="1"/>
</dbReference>
<dbReference type="SUPFAM" id="SSF90229">
    <property type="entry name" value="CCCH zinc finger"/>
    <property type="match status" value="1"/>
</dbReference>
<feature type="region of interest" description="Disordered" evidence="5">
    <location>
        <begin position="391"/>
        <end position="425"/>
    </location>
</feature>
<feature type="compositionally biased region" description="Pro residues" evidence="5">
    <location>
        <begin position="405"/>
        <end position="423"/>
    </location>
</feature>
<dbReference type="AlphaFoldDB" id="A0AAY4BP60"/>
<dbReference type="InterPro" id="IPR039691">
    <property type="entry name" value="ZC3H7A/B"/>
</dbReference>
<proteinExistence type="predicted"/>
<dbReference type="Gene3D" id="3.30.160.60">
    <property type="entry name" value="Classic Zinc Finger"/>
    <property type="match status" value="1"/>
</dbReference>
<dbReference type="SMART" id="SM00028">
    <property type="entry name" value="TPR"/>
    <property type="match status" value="2"/>
</dbReference>
<feature type="zinc finger region" description="C3H1-type" evidence="4">
    <location>
        <begin position="625"/>
        <end position="647"/>
    </location>
</feature>
<dbReference type="GO" id="GO:0008270">
    <property type="term" value="F:zinc ion binding"/>
    <property type="evidence" value="ECO:0007669"/>
    <property type="project" value="UniProtKB-KW"/>
</dbReference>
<dbReference type="Gene3D" id="1.25.40.10">
    <property type="entry name" value="Tetratricopeptide repeat domain"/>
    <property type="match status" value="1"/>
</dbReference>
<feature type="domain" description="C3H1-type" evidence="6">
    <location>
        <begin position="495"/>
        <end position="518"/>
    </location>
</feature>
<reference evidence="7 8" key="1">
    <citation type="submission" date="2020-06" db="EMBL/GenBank/DDBJ databases">
        <authorList>
            <consortium name="Wellcome Sanger Institute Data Sharing"/>
        </authorList>
    </citation>
    <scope>NUCLEOTIDE SEQUENCE [LARGE SCALE GENOMIC DNA]</scope>
</reference>
<keyword evidence="3 4" id="KW-0862">Zinc</keyword>
<evidence type="ECO:0000256" key="2">
    <source>
        <dbReference type="ARBA" id="ARBA00022771"/>
    </source>
</evidence>
<dbReference type="InterPro" id="IPR022755">
    <property type="entry name" value="Znf_C2H2_jaz"/>
</dbReference>
<feature type="domain" description="C3H1-type" evidence="6">
    <location>
        <begin position="625"/>
        <end position="647"/>
    </location>
</feature>
<organism evidence="7 8">
    <name type="scientific">Denticeps clupeoides</name>
    <name type="common">denticle herring</name>
    <dbReference type="NCBI Taxonomy" id="299321"/>
    <lineage>
        <taxon>Eukaryota</taxon>
        <taxon>Metazoa</taxon>
        <taxon>Chordata</taxon>
        <taxon>Craniata</taxon>
        <taxon>Vertebrata</taxon>
        <taxon>Euteleostomi</taxon>
        <taxon>Actinopterygii</taxon>
        <taxon>Neopterygii</taxon>
        <taxon>Teleostei</taxon>
        <taxon>Clupei</taxon>
        <taxon>Clupeiformes</taxon>
        <taxon>Denticipitoidei</taxon>
        <taxon>Denticipitidae</taxon>
        <taxon>Denticeps</taxon>
    </lineage>
</organism>
<protein>
    <recommendedName>
        <fullName evidence="6">C3H1-type domain-containing protein</fullName>
    </recommendedName>
</protein>
<sequence>MDLERQRRREDILKALTFIQYRFLIQLVCNLLDEGNATFREGECRLARGHYSEAISVAHYAQAEGLTTPPALMETLFVNRAAAHHKLGEPERALQDCDRALALCGGGSGKALYRKALCLRERGQLTEAYDCTTRCLLGAPQDATVNELAQDLANKLGLKNRKAYAGVQVRHTPRPRYFHAEVQPIYQLGSPQDQGRETDGDVSPTSEEVRPTLASSRTLITNMRQFVRAPVGKTVSLQSGLSPTRSGFQAPANGLDSFSDVSSGSLATARPPRDGEVRWITLSCSCPPVAVSMSEYVPHSPSPGVPIPVSDEASPPPAASRKFPDMPPCVPLSVPVSDAMGDCEVMGDELDSLLDNCVLKAEEAGLVSDAAGVVFSGLSPLDVLVFPSRTRRRGSSRPTCLRRPCAPPSPRPSCPPRSSPRPSNPLAATHEFVQACAGCYQKNGPGVLDYQYLSDPAHRCKRNVLLVRQKGGGDGVWRRVRPRPMRNNFLGAFVLCKEVQERNECKYGESCTFAYCQEEIDVWTQERKGALNRELLFEPLGCGERQALTVARLLQLHSGMFIFLCEECFDGKPRVISKRCKDHKAVCAAARHGFDINKCLVHVVRTSVVRYCKIRPLHPLCQFDVCRHEVRYGCQRDDSCSFAHSVIELKCWVLQQDSGITHEEMVQESKRLWSSMSPPGGAGGGLRASPGSGGAARGRGLSMKMKFVCGQCWRDGLVSEPDRSLKYCTAKARHGWTKERRVLLVKSFEKKKWVMVRPLPFSRNLPQQYDICVHMLKQKKCHYIGNCSFAHSQEEKDMWTYMKNNGLRDMQQLYDMWLTITNQSHQLPPQPDEEKQITMPTDFADGFHCRLCGKHSNSERQWQQHISSEKHKDRVFGGEGEEESLAWGHRFPGPHFSLCPRLVGGCSEGLSCDFAHSGEELDEWKERRGFLQRKLAKARADMLIAPTDLDFGKYSFLLQD</sequence>
<evidence type="ECO:0000313" key="7">
    <source>
        <dbReference type="Ensembl" id="ENSDCDP00010022297.1"/>
    </source>
</evidence>
<feature type="region of interest" description="Disordered" evidence="5">
    <location>
        <begin position="186"/>
        <end position="212"/>
    </location>
</feature>
<feature type="zinc finger region" description="C3H1-type" evidence="4">
    <location>
        <begin position="495"/>
        <end position="518"/>
    </location>
</feature>
<dbReference type="PANTHER" id="PTHR14928">
    <property type="entry name" value="MICRO-RNA BINDING ZINC FINGER CCCH DOMAIN-CONTAINING PROTEIN 7"/>
    <property type="match status" value="1"/>
</dbReference>
<dbReference type="GeneTree" id="ENSGT00390000018542"/>
<dbReference type="InterPro" id="IPR000571">
    <property type="entry name" value="Znf_CCCH"/>
</dbReference>
<dbReference type="InterPro" id="IPR036855">
    <property type="entry name" value="Znf_CCCH_sf"/>
</dbReference>
<evidence type="ECO:0000256" key="4">
    <source>
        <dbReference type="PROSITE-ProRule" id="PRU00723"/>
    </source>
</evidence>
<evidence type="ECO:0000256" key="3">
    <source>
        <dbReference type="ARBA" id="ARBA00022833"/>
    </source>
</evidence>
<reference evidence="7" key="3">
    <citation type="submission" date="2025-09" db="UniProtKB">
        <authorList>
            <consortium name="Ensembl"/>
        </authorList>
    </citation>
    <scope>IDENTIFICATION</scope>
</reference>